<dbReference type="EC" id="4.2.1.134" evidence="4 15"/>
<dbReference type="GO" id="GO:0102158">
    <property type="term" value="F:very-long-chain (3R)-3-hydroxyacyl-CoA dehydratase activity"/>
    <property type="evidence" value="ECO:0007669"/>
    <property type="project" value="UniProtKB-EC"/>
</dbReference>
<keyword evidence="5 15" id="KW-0444">Lipid biosynthesis</keyword>
<dbReference type="InParanoid" id="A0A674P7C5"/>
<gene>
    <name evidence="16" type="primary">hacd4</name>
</gene>
<keyword evidence="17" id="KW-1185">Reference proteome</keyword>
<dbReference type="AlphaFoldDB" id="A0A674P7C5"/>
<keyword evidence="11 15" id="KW-0275">Fatty acid biosynthesis</keyword>
<comment type="similarity">
    <text evidence="3 15">Belongs to the very long-chain fatty acids dehydratase HACD family.</text>
</comment>
<keyword evidence="12 15" id="KW-0456">Lyase</keyword>
<dbReference type="InterPro" id="IPR007482">
    <property type="entry name" value="Tyr_Pase-like_PTPLA"/>
</dbReference>
<keyword evidence="7 15" id="KW-0276">Fatty acid metabolism</keyword>
<evidence type="ECO:0000313" key="17">
    <source>
        <dbReference type="Proteomes" id="UP000005226"/>
    </source>
</evidence>
<reference evidence="16" key="3">
    <citation type="submission" date="2025-09" db="UniProtKB">
        <authorList>
            <consortium name="Ensembl"/>
        </authorList>
    </citation>
    <scope>IDENTIFICATION</scope>
</reference>
<protein>
    <recommendedName>
        <fullName evidence="4 15">Very-long-chain (3R)-3-hydroxyacyl-CoA dehydratase</fullName>
        <ecNumber evidence="4 15">4.2.1.134</ecNumber>
    </recommendedName>
</protein>
<keyword evidence="15" id="KW-0256">Endoplasmic reticulum</keyword>
<evidence type="ECO:0000256" key="9">
    <source>
        <dbReference type="ARBA" id="ARBA00023098"/>
    </source>
</evidence>
<dbReference type="PANTHER" id="PTHR11035:SF16">
    <property type="entry name" value="VERY-LONG-CHAIN (3R)-3-HYDROXYACYL-COA DEHYDRATASE 4"/>
    <property type="match status" value="1"/>
</dbReference>
<name>A0A674P7C5_TAKRU</name>
<feature type="transmembrane region" description="Helical" evidence="15">
    <location>
        <begin position="67"/>
        <end position="91"/>
    </location>
</feature>
<feature type="transmembrane region" description="Helical" evidence="15">
    <location>
        <begin position="201"/>
        <end position="219"/>
    </location>
</feature>
<evidence type="ECO:0000256" key="5">
    <source>
        <dbReference type="ARBA" id="ARBA00022516"/>
    </source>
</evidence>
<evidence type="ECO:0000313" key="16">
    <source>
        <dbReference type="Ensembl" id="ENSTRUP00000081564.1"/>
    </source>
</evidence>
<evidence type="ECO:0000256" key="2">
    <source>
        <dbReference type="ARBA" id="ARBA00005194"/>
    </source>
</evidence>
<dbReference type="Proteomes" id="UP000005226">
    <property type="component" value="Chromosome 8"/>
</dbReference>
<sequence length="272" mass="31575">MTWMTENLHRHYHNGNWKDTSPRKCCQTRTLALSCRRERRGLRFPGKEQKPAGGPGFGGRMVSFRTVYIVSYNLLQFCVHSWILTNIIIRILRFGRDALADMFYSIGFATSLCQLFSILELYHIADGIEKARLLPRFIQIVERSSVLVMVIVLEEFQIKPVVSLLFFLWNIVELLRYPHELLSVMGTPSMAMLWVRYTLRIPLYILSVTIEGVTVYQALPHARAVVSADVQLSSLLLLFLALFPFGASITVWQLLKERQQQLDKWNKKIKRK</sequence>
<dbReference type="CTD" id="401494"/>
<proteinExistence type="inferred from homology"/>
<dbReference type="GeneID" id="101067691"/>
<dbReference type="Pfam" id="PF04387">
    <property type="entry name" value="PTPLA"/>
    <property type="match status" value="1"/>
</dbReference>
<keyword evidence="8 15" id="KW-1133">Transmembrane helix</keyword>
<evidence type="ECO:0000256" key="15">
    <source>
        <dbReference type="RuleBase" id="RU363109"/>
    </source>
</evidence>
<comment type="caution">
    <text evidence="15">Lacks conserved residue(s) required for the propagation of feature annotation.</text>
</comment>
<evidence type="ECO:0000256" key="11">
    <source>
        <dbReference type="ARBA" id="ARBA00023160"/>
    </source>
</evidence>
<reference evidence="16 17" key="1">
    <citation type="journal article" date="2011" name="Genome Biol. Evol.">
        <title>Integration of the genetic map and genome assembly of fugu facilitates insights into distinct features of genome evolution in teleosts and mammals.</title>
        <authorList>
            <person name="Kai W."/>
            <person name="Kikuchi K."/>
            <person name="Tohari S."/>
            <person name="Chew A.K."/>
            <person name="Tay A."/>
            <person name="Fujiwara A."/>
            <person name="Hosoya S."/>
            <person name="Suetake H."/>
            <person name="Naruse K."/>
            <person name="Brenner S."/>
            <person name="Suzuki Y."/>
            <person name="Venkatesh B."/>
        </authorList>
    </citation>
    <scope>NUCLEOTIDE SEQUENCE [LARGE SCALE GENOMIC DNA]</scope>
</reference>
<dbReference type="UniPathway" id="UPA00094"/>
<evidence type="ECO:0000256" key="13">
    <source>
        <dbReference type="ARBA" id="ARBA00023688"/>
    </source>
</evidence>
<evidence type="ECO:0000256" key="4">
    <source>
        <dbReference type="ARBA" id="ARBA00013122"/>
    </source>
</evidence>
<evidence type="ECO:0000256" key="14">
    <source>
        <dbReference type="ARBA" id="ARBA00023727"/>
    </source>
</evidence>
<evidence type="ECO:0000256" key="12">
    <source>
        <dbReference type="ARBA" id="ARBA00023239"/>
    </source>
</evidence>
<dbReference type="RefSeq" id="XP_029695476.1">
    <property type="nucleotide sequence ID" value="XM_029839616.1"/>
</dbReference>
<evidence type="ECO:0000256" key="10">
    <source>
        <dbReference type="ARBA" id="ARBA00023136"/>
    </source>
</evidence>
<keyword evidence="10 15" id="KW-0472">Membrane</keyword>
<organism evidence="16 17">
    <name type="scientific">Takifugu rubripes</name>
    <name type="common">Japanese pufferfish</name>
    <name type="synonym">Fugu rubripes</name>
    <dbReference type="NCBI Taxonomy" id="31033"/>
    <lineage>
        <taxon>Eukaryota</taxon>
        <taxon>Metazoa</taxon>
        <taxon>Chordata</taxon>
        <taxon>Craniata</taxon>
        <taxon>Vertebrata</taxon>
        <taxon>Euteleostomi</taxon>
        <taxon>Actinopterygii</taxon>
        <taxon>Neopterygii</taxon>
        <taxon>Teleostei</taxon>
        <taxon>Neoteleostei</taxon>
        <taxon>Acanthomorphata</taxon>
        <taxon>Eupercaria</taxon>
        <taxon>Tetraodontiformes</taxon>
        <taxon>Tetradontoidea</taxon>
        <taxon>Tetraodontidae</taxon>
        <taxon>Takifugu</taxon>
    </lineage>
</organism>
<keyword evidence="6 15" id="KW-0812">Transmembrane</keyword>
<evidence type="ECO:0000256" key="7">
    <source>
        <dbReference type="ARBA" id="ARBA00022832"/>
    </source>
</evidence>
<evidence type="ECO:0000256" key="6">
    <source>
        <dbReference type="ARBA" id="ARBA00022692"/>
    </source>
</evidence>
<dbReference type="GO" id="GO:0030497">
    <property type="term" value="P:fatty acid elongation"/>
    <property type="evidence" value="ECO:0007669"/>
    <property type="project" value="TreeGrafter"/>
</dbReference>
<evidence type="ECO:0000256" key="1">
    <source>
        <dbReference type="ARBA" id="ARBA00004141"/>
    </source>
</evidence>
<comment type="catalytic activity">
    <reaction evidence="13">
        <text>(3R)-hydroxyhexadecanoyl-CoA = (2E)-hexadecenoyl-CoA + H2O</text>
        <dbReference type="Rhea" id="RHEA:39159"/>
        <dbReference type="ChEBI" id="CHEBI:15377"/>
        <dbReference type="ChEBI" id="CHEBI:61526"/>
        <dbReference type="ChEBI" id="CHEBI:74278"/>
    </reaction>
    <physiologicalReaction direction="left-to-right" evidence="13">
        <dbReference type="Rhea" id="RHEA:39160"/>
    </physiologicalReaction>
</comment>
<accession>A0A674P7C5</accession>
<comment type="function">
    <text evidence="15">Catalyzes the third of the four reactions of the long-chain fatty acids elongation cycle. This endoplasmic reticulum-bound enzymatic process, allows the addition of two carbons to the chain of long- and very long-chain fatty acids/VLCFAs per cycle. This enzyme catalyzes the dehydration of the 3-hydroxyacyl-CoA intermediate into trans-2,3-enoyl-CoA, within each cycle of fatty acid elongation. Thereby, it participates to the production of VLCFAs of different chain lengths that are involved in multiple biological processes as precursors of membrane lipids and lipid mediators.</text>
</comment>
<evidence type="ECO:0000256" key="8">
    <source>
        <dbReference type="ARBA" id="ARBA00022989"/>
    </source>
</evidence>
<dbReference type="GO" id="GO:0005789">
    <property type="term" value="C:endoplasmic reticulum membrane"/>
    <property type="evidence" value="ECO:0007669"/>
    <property type="project" value="UniProtKB-SubCell"/>
</dbReference>
<dbReference type="GeneTree" id="ENSGT00530000062962"/>
<dbReference type="OMA" id="CGHTWIF"/>
<feature type="transmembrane region" description="Helical" evidence="15">
    <location>
        <begin position="231"/>
        <end position="255"/>
    </location>
</feature>
<comment type="catalytic activity">
    <reaction evidence="14">
        <text>a very-long-chain (3R)-3-hydroxyacyl-CoA = a very-long-chain (2E)-enoyl-CoA + H2O</text>
        <dbReference type="Rhea" id="RHEA:45812"/>
        <dbReference type="ChEBI" id="CHEBI:15377"/>
        <dbReference type="ChEBI" id="CHEBI:83728"/>
        <dbReference type="ChEBI" id="CHEBI:85440"/>
        <dbReference type="EC" id="4.2.1.134"/>
    </reaction>
    <physiologicalReaction direction="left-to-right" evidence="14">
        <dbReference type="Rhea" id="RHEA:45813"/>
    </physiologicalReaction>
</comment>
<dbReference type="PANTHER" id="PTHR11035">
    <property type="entry name" value="VERY-LONG-CHAIN (3R)-3-HYDROXYACYL-COA DEHYDRATASE"/>
    <property type="match status" value="1"/>
</dbReference>
<dbReference type="Ensembl" id="ENSTRUT00000066293.1">
    <property type="protein sequence ID" value="ENSTRUP00000081564.1"/>
    <property type="gene ID" value="ENSTRUG00000028073.1"/>
</dbReference>
<evidence type="ECO:0000256" key="3">
    <source>
        <dbReference type="ARBA" id="ARBA00007811"/>
    </source>
</evidence>
<keyword evidence="9 15" id="KW-0443">Lipid metabolism</keyword>
<comment type="subcellular location">
    <subcellularLocation>
        <location evidence="15">Endoplasmic reticulum membrane</location>
        <topology evidence="15">Multi-pass membrane protein</topology>
    </subcellularLocation>
    <subcellularLocation>
        <location evidence="1">Membrane</location>
        <topology evidence="1">Multi-pass membrane protein</topology>
    </subcellularLocation>
</comment>
<dbReference type="GO" id="GO:0042761">
    <property type="term" value="P:very long-chain fatty acid biosynthetic process"/>
    <property type="evidence" value="ECO:0007669"/>
    <property type="project" value="TreeGrafter"/>
</dbReference>
<feature type="transmembrane region" description="Helical" evidence="15">
    <location>
        <begin position="103"/>
        <end position="125"/>
    </location>
</feature>
<reference evidence="16" key="2">
    <citation type="submission" date="2025-08" db="UniProtKB">
        <authorList>
            <consortium name="Ensembl"/>
        </authorList>
    </citation>
    <scope>IDENTIFICATION</scope>
</reference>
<comment type="pathway">
    <text evidence="2 15">Lipid metabolism; fatty acid biosynthesis.</text>
</comment>
<dbReference type="GO" id="GO:0030148">
    <property type="term" value="P:sphingolipid biosynthetic process"/>
    <property type="evidence" value="ECO:0007669"/>
    <property type="project" value="TreeGrafter"/>
</dbReference>